<dbReference type="Gene3D" id="1.25.40.10">
    <property type="entry name" value="Tetratricopeptide repeat domain"/>
    <property type="match status" value="1"/>
</dbReference>
<dbReference type="Gene3D" id="1.20.120.150">
    <property type="entry name" value="FKBP12-rapamycin binding domain"/>
    <property type="match status" value="1"/>
</dbReference>
<sequence>MLQQIVAGLKSRSPDQKMAAAKRLQLHVSTELREVSAEQSTAFMEDLIHSIFEMTSSTDASDKKGGILAIMVLIGVDQENATCMPRFANYLRNLLPFNDPHVMQMAARAMGCLALTGGAYTADYVEFELKQALEWLGSERNEAKRHAAVLVLREMALNAPTFFFQQVQPFFDNIFGAVRDPKKEIREGAVEALRACLIILAQRETKQTQKQSCYSQIYEQAKNGFEDTTTTKEKGIMLTKEDKAHGSLLLINELIRISCIEGERHRQELEDTYSDHSEDLTSVDKLGSSPLKSRILQQSGSQSQHHLDVTLTGNSINDTHHCHSRICREYLEEKFDEMCQLVFKFRGYRNSLIQQALLVLLPQLASFNPTKFVHKGYLKNSIQYLSGAFRREKERSAAFKANGLVILAVRNQRKDLELLSKMTLDQIKQALPMKDTGHKSKRQLSVDPMVFACISCLARAAGKSIYNPLKELLQPMLSVGLSPALTACLCDLARECTQLKKSIQDGLLTILSQILRSRSSRSTQPKSSSQPTTPAGTALSTDQTETSNIVLALRTLGSFDFDGHQLIYNKLIRHCSESFLASENKDIRMEAVRTCSRLLSPSVHPMIVPNAPLTTGPISPALQQLVSEVLEKLLLVGITDEDPDIRFCVLSSLDERFDSHLAQAECLEQLFVALNDEEFEIREVAICTIGRLSGLNPAYIMPTLRKTLIQILTELEYSGVGRNKEQSAKMLGHLVRNAHRLIRPYMIPILKALIPKLQDQDPNVVTSVLSAVGEHAQVCGTEMKRWLNELFPIIINMLQDASSLSKREIALWTLGQLVESTGYVVEPYQKYPNLLDVLLNFLKTEQASGIRKEAIRVLGLLGALDPYKHKLNQTGGVRIDSGVSQDTGENMESMDNTTSEILVNMGSGQLDEFYPLAALGALMRIMRNPSLSAQHSKVIQAVTFIFNSIGMKCVTYLPQVMPPYLTVIRTCETSLRDYVFQQLGMLIGIVKQHIRSHLDEIFTLIKEHWTMDSSLQTLIPLVETICVAMGGEFKIYLPQIIPQILKVFMHDNSQNRIYTLKLLTAFQKFGSSLDDYLHLMIPPVVKLFDSSDISNNVRSSALKTIEKLCEQLDLTDFVSRIIHAIVRTLDTAPEMRVPALATLCALVSQLGKKFITFIPMVNKVMVKHKISHKRYDVTVARIQRESTMSFWEDEPFLKSTRSSRSSQSSESSNVVETGFKKLQMTVNSLQRAWSSARCVSKDDWLEWLRRLSLEFLKESPSPPLRSCWALAQSHPPLARDLLNASFVSCWCELHEEMQNELVKNLEHSLRSQNIPEVTQTLLNLAEFMEHTDIGSLPLSGELLGQCASKSRGYAKALHYKEQEFHNGPNTETLEALISINNKLQQPEAAYGILSYAMKDHGPDMKMKDLKVKERWYEKLHEWENALQAYQKKLEEDPEVIEHTLGKMRCLEALGEWGELHKVACRKWPDVSDDTRKDMARMAAAAAWGLGNWESMEEYTCLIPRETLDGAFYRAVMALHQDHFQQAQTCIDAARDVLDTELTARAGESYNRAYGAVVNAQMLSELEEIIQYKLVQERQETIKLTWWNRLQGCQKVVEDWHKILQVRSLVLSPQEDMQSWLKYSSLCRKSGHLALSHKTLVMLLDKDPSKNPDEPLPTTYPQVTFAYMKYMYRNGQKQEAFQHLQHFVQTTLHQQALQSISPQDEQKRQELLKLLARGYLKLGDWQTDLAGFNEDTIPMILKHYKAATENDQTWYKAWHQWAFMNFEAVLYYKNRQYLPDDKDDSTNPIVNYAVPAVQSFFKSIALSSPGNSLQDTLRLLTLAFDFGELTNVYDAIVEGMKTIEIDTWLQVIPQLIARIDTPRELVARLVQQLLTDIGKQHPQALIYPLTVASKSASPARYNAANQILNNMCEHSQVLVQQAMMVSEELIRVAILWHELWHEGLEEASRLYFGEKNVKGMFAVLEPLHSKMERGPQTLKETSFSQAHARDLMEAQEWCKKYQRSGNVKDLTQAWDLYYHVFRKIAKQLPQLTSLELQYVSPKLLMSRDLELAVPGTYEPHKPVIHIGHVHSSLNVIISKQRPRKLAITGSNGAEFMFLLKGHEDLRQDERVMQLFGLVNTLLDKDPTTSKRHLSIQRYSVIPLSTNSGLIGWVPHCDTLHALIRDYREKKKILLNIEHRIMLRMAPDFDHLTLMQKVEVFEQALANTQGDDLAKLLWLKSPSSEVWFDRRTNYTRSLAVMSMVGYVLGLGDRHPSNLMLDRLTGKILHIDFGDCFEVAMTREKFPEKIPFRLTRMLINAMEVTGIDGNYRLTCQRVMSVLRENKDSVMAVLEAFVYDPLLNWRLMDTAPKAKKSKARSDSIADSGSDLLESVQHEVPNRKMTTNIQQLHSMDNGNREPEALNKKAVSIINRVRDKLTGNDFPNRDVLDVKTQVELLIDQATSYENLCQGYIGWCPFW</sequence>
<dbReference type="GO" id="GO:0044877">
    <property type="term" value="F:protein-containing complex binding"/>
    <property type="evidence" value="ECO:0007669"/>
    <property type="project" value="InterPro"/>
</dbReference>
<comment type="caution">
    <text evidence="12">The sequence shown here is derived from an EMBL/GenBank/DDBJ whole genome shotgun (WGS) entry which is preliminary data.</text>
</comment>
<dbReference type="SMART" id="SM01346">
    <property type="entry name" value="DUF3385"/>
    <property type="match status" value="1"/>
</dbReference>
<organism evidence="12 13">
    <name type="scientific">Paramuricea clavata</name>
    <name type="common">Red gorgonian</name>
    <name type="synonym">Violescent sea-whip</name>
    <dbReference type="NCBI Taxonomy" id="317549"/>
    <lineage>
        <taxon>Eukaryota</taxon>
        <taxon>Metazoa</taxon>
        <taxon>Cnidaria</taxon>
        <taxon>Anthozoa</taxon>
        <taxon>Octocorallia</taxon>
        <taxon>Malacalcyonacea</taxon>
        <taxon>Plexauridae</taxon>
        <taxon>Paramuricea</taxon>
    </lineage>
</organism>
<dbReference type="InterPro" id="IPR036738">
    <property type="entry name" value="FRB_sf"/>
</dbReference>
<dbReference type="InterPro" id="IPR016024">
    <property type="entry name" value="ARM-type_fold"/>
</dbReference>
<dbReference type="InterPro" id="IPR009076">
    <property type="entry name" value="FRB_dom"/>
</dbReference>
<dbReference type="SMART" id="SM00146">
    <property type="entry name" value="PI3Kc"/>
    <property type="match status" value="1"/>
</dbReference>
<name>A0A7D9H6I7_PARCT</name>
<keyword evidence="4 10" id="KW-0547">Nucleotide-binding</keyword>
<dbReference type="GO" id="GO:0045893">
    <property type="term" value="P:positive regulation of DNA-templated transcription"/>
    <property type="evidence" value="ECO:0007669"/>
    <property type="project" value="UniProtKB-ARBA"/>
</dbReference>
<dbReference type="PANTHER" id="PTHR11139:SF9">
    <property type="entry name" value="SERINE_THREONINE-PROTEIN KINASE MTOR"/>
    <property type="match status" value="1"/>
</dbReference>
<dbReference type="EC" id="2.7.11.1" evidence="10"/>
<dbReference type="InterPro" id="IPR050517">
    <property type="entry name" value="DDR_Repair_Kinase"/>
</dbReference>
<dbReference type="OrthoDB" id="2250022at2759"/>
<dbReference type="SUPFAM" id="SSF47212">
    <property type="entry name" value="FKBP12-rapamycin-binding domain of FKBP-rapamycin-associated protein (FRAP)"/>
    <property type="match status" value="1"/>
</dbReference>
<dbReference type="InterPro" id="IPR000403">
    <property type="entry name" value="PI3/4_kinase_cat_dom"/>
</dbReference>
<dbReference type="GO" id="GO:0031932">
    <property type="term" value="C:TORC2 complex"/>
    <property type="evidence" value="ECO:0007669"/>
    <property type="project" value="TreeGrafter"/>
</dbReference>
<dbReference type="InterPro" id="IPR036940">
    <property type="entry name" value="PI3/4_kinase_cat_sf"/>
</dbReference>
<keyword evidence="7" id="KW-0131">Cell cycle</keyword>
<dbReference type="Pfam" id="PF23593">
    <property type="entry name" value="HEAT_ATR"/>
    <property type="match status" value="1"/>
</dbReference>
<evidence type="ECO:0000256" key="7">
    <source>
        <dbReference type="ARBA" id="ARBA00023306"/>
    </source>
</evidence>
<dbReference type="PROSITE" id="PS00915">
    <property type="entry name" value="PI3_4_KINASE_1"/>
    <property type="match status" value="1"/>
</dbReference>
<evidence type="ECO:0000256" key="6">
    <source>
        <dbReference type="ARBA" id="ARBA00022840"/>
    </source>
</evidence>
<dbReference type="Pfam" id="PF11865">
    <property type="entry name" value="mTOR_dom"/>
    <property type="match status" value="1"/>
</dbReference>
<dbReference type="InterPro" id="IPR003152">
    <property type="entry name" value="FATC_dom"/>
</dbReference>
<dbReference type="InterPro" id="IPR024585">
    <property type="entry name" value="mTOR_dom"/>
</dbReference>
<dbReference type="PROSITE" id="PS51190">
    <property type="entry name" value="FATC"/>
    <property type="match status" value="1"/>
</dbReference>
<dbReference type="Pfam" id="PF00454">
    <property type="entry name" value="PI3_PI4_kinase"/>
    <property type="match status" value="1"/>
</dbReference>
<evidence type="ECO:0000256" key="1">
    <source>
        <dbReference type="ARBA" id="ARBA00011031"/>
    </source>
</evidence>
<dbReference type="InterPro" id="IPR011009">
    <property type="entry name" value="Kinase-like_dom_sf"/>
</dbReference>
<dbReference type="InterPro" id="IPR003151">
    <property type="entry name" value="PIK-rel_kinase_FAT"/>
</dbReference>
<dbReference type="GO" id="GO:0005634">
    <property type="term" value="C:nucleus"/>
    <property type="evidence" value="ECO:0007669"/>
    <property type="project" value="TreeGrafter"/>
</dbReference>
<dbReference type="Proteomes" id="UP001152795">
    <property type="component" value="Unassembled WGS sequence"/>
</dbReference>
<dbReference type="EMBL" id="CACRXK020000004">
    <property type="protein sequence ID" value="CAB3976621.1"/>
    <property type="molecule type" value="Genomic_DNA"/>
</dbReference>
<dbReference type="PROSITE" id="PS50290">
    <property type="entry name" value="PI3_4_KINASE_3"/>
    <property type="match status" value="1"/>
</dbReference>
<dbReference type="InterPro" id="IPR011990">
    <property type="entry name" value="TPR-like_helical_dom_sf"/>
</dbReference>
<dbReference type="FunFam" id="1.25.10.10:FF:000094">
    <property type="entry name" value="Serine/threonine-protein kinase mTOR"/>
    <property type="match status" value="1"/>
</dbReference>
<dbReference type="PANTHER" id="PTHR11139">
    <property type="entry name" value="ATAXIA TELANGIECTASIA MUTATED ATM -RELATED"/>
    <property type="match status" value="1"/>
</dbReference>
<evidence type="ECO:0000313" key="12">
    <source>
        <dbReference type="EMBL" id="CAB3976621.1"/>
    </source>
</evidence>
<keyword evidence="5 10" id="KW-0418">Kinase</keyword>
<dbReference type="FunFam" id="1.20.120.150:FF:000001">
    <property type="entry name" value="Serine/threonine-protein kinase TOR"/>
    <property type="match status" value="1"/>
</dbReference>
<evidence type="ECO:0000256" key="5">
    <source>
        <dbReference type="ARBA" id="ARBA00022777"/>
    </source>
</evidence>
<dbReference type="SUPFAM" id="SSF56112">
    <property type="entry name" value="Protein kinase-like (PK-like)"/>
    <property type="match status" value="1"/>
</dbReference>
<dbReference type="Gene3D" id="3.30.1010.10">
    <property type="entry name" value="Phosphatidylinositol 3-kinase Catalytic Subunit, Chain A, domain 4"/>
    <property type="match status" value="1"/>
</dbReference>
<dbReference type="GO" id="GO:0045787">
    <property type="term" value="P:positive regulation of cell cycle"/>
    <property type="evidence" value="ECO:0007669"/>
    <property type="project" value="UniProtKB-ARBA"/>
</dbReference>
<dbReference type="Pfam" id="PF02259">
    <property type="entry name" value="FAT"/>
    <property type="match status" value="1"/>
</dbReference>
<dbReference type="GO" id="GO:0031931">
    <property type="term" value="C:TORC1 complex"/>
    <property type="evidence" value="ECO:0007669"/>
    <property type="project" value="UniProtKB-ARBA"/>
</dbReference>
<feature type="compositionally biased region" description="Low complexity" evidence="11">
    <location>
        <begin position="518"/>
        <end position="534"/>
    </location>
</feature>
<dbReference type="SUPFAM" id="SSF48371">
    <property type="entry name" value="ARM repeat"/>
    <property type="match status" value="2"/>
</dbReference>
<evidence type="ECO:0000256" key="8">
    <source>
        <dbReference type="ARBA" id="ARBA00047899"/>
    </source>
</evidence>
<dbReference type="Pfam" id="PF08771">
    <property type="entry name" value="FRB_dom"/>
    <property type="match status" value="1"/>
</dbReference>
<proteinExistence type="inferred from homology"/>
<dbReference type="InterPro" id="IPR018936">
    <property type="entry name" value="PI3/4_kinase_CS"/>
</dbReference>
<dbReference type="GO" id="GO:0005737">
    <property type="term" value="C:cytoplasm"/>
    <property type="evidence" value="ECO:0007669"/>
    <property type="project" value="TreeGrafter"/>
</dbReference>
<feature type="region of interest" description="Disordered" evidence="11">
    <location>
        <begin position="518"/>
        <end position="541"/>
    </location>
</feature>
<dbReference type="FunFam" id="3.30.1010.10:FF:000004">
    <property type="entry name" value="Serine/threonine-protein kinase TOR"/>
    <property type="match status" value="1"/>
</dbReference>
<dbReference type="InterPro" id="IPR014009">
    <property type="entry name" value="PIK_FAT"/>
</dbReference>
<evidence type="ECO:0000256" key="2">
    <source>
        <dbReference type="ARBA" id="ARBA00022679"/>
    </source>
</evidence>
<evidence type="ECO:0000256" key="4">
    <source>
        <dbReference type="ARBA" id="ARBA00022741"/>
    </source>
</evidence>
<protein>
    <recommendedName>
        <fullName evidence="10">Serine/threonine-protein kinase TOR</fullName>
        <ecNumber evidence="10">2.7.11.1</ecNumber>
    </recommendedName>
</protein>
<dbReference type="GO" id="GO:0038202">
    <property type="term" value="P:TORC1 signaling"/>
    <property type="evidence" value="ECO:0007669"/>
    <property type="project" value="TreeGrafter"/>
</dbReference>
<dbReference type="SMART" id="SM01345">
    <property type="entry name" value="Rapamycin_bind"/>
    <property type="match status" value="1"/>
</dbReference>
<dbReference type="PROSITE" id="PS51189">
    <property type="entry name" value="FAT"/>
    <property type="match status" value="1"/>
</dbReference>
<dbReference type="InterPro" id="IPR026683">
    <property type="entry name" value="TOR_cat"/>
</dbReference>
<dbReference type="CDD" id="cd05169">
    <property type="entry name" value="PIKKc_TOR"/>
    <property type="match status" value="1"/>
</dbReference>
<keyword evidence="6 10" id="KW-0067">ATP-binding</keyword>
<keyword evidence="3" id="KW-0677">Repeat</keyword>
<accession>A0A7D9H6I7</accession>
<dbReference type="Gene3D" id="1.10.1070.11">
    <property type="entry name" value="Phosphatidylinositol 3-/4-kinase, catalytic domain"/>
    <property type="match status" value="1"/>
</dbReference>
<keyword evidence="10" id="KW-0723">Serine/threonine-protein kinase</keyword>
<dbReference type="GO" id="GO:0004674">
    <property type="term" value="F:protein serine/threonine kinase activity"/>
    <property type="evidence" value="ECO:0007669"/>
    <property type="project" value="UniProtKB-KW"/>
</dbReference>
<dbReference type="Gene3D" id="1.25.10.10">
    <property type="entry name" value="Leucine-rich Repeat Variant"/>
    <property type="match status" value="5"/>
</dbReference>
<comment type="catalytic activity">
    <reaction evidence="8 10">
        <text>L-threonyl-[protein] + ATP = O-phospho-L-threonyl-[protein] + ADP + H(+)</text>
        <dbReference type="Rhea" id="RHEA:46608"/>
        <dbReference type="Rhea" id="RHEA-COMP:11060"/>
        <dbReference type="Rhea" id="RHEA-COMP:11605"/>
        <dbReference type="ChEBI" id="CHEBI:15378"/>
        <dbReference type="ChEBI" id="CHEBI:30013"/>
        <dbReference type="ChEBI" id="CHEBI:30616"/>
        <dbReference type="ChEBI" id="CHEBI:61977"/>
        <dbReference type="ChEBI" id="CHEBI:456216"/>
        <dbReference type="EC" id="2.7.11.1"/>
    </reaction>
</comment>
<evidence type="ECO:0000256" key="10">
    <source>
        <dbReference type="RuleBase" id="RU364109"/>
    </source>
</evidence>
<gene>
    <name evidence="12" type="ORF">PACLA_8A012208</name>
</gene>
<dbReference type="GO" id="GO:0016242">
    <property type="term" value="P:negative regulation of macroautophagy"/>
    <property type="evidence" value="ECO:0007669"/>
    <property type="project" value="TreeGrafter"/>
</dbReference>
<comment type="catalytic activity">
    <reaction evidence="9">
        <text>L-seryl-[protein] + ATP = O-phospho-L-seryl-[protein] + ADP + H(+)</text>
        <dbReference type="Rhea" id="RHEA:17989"/>
        <dbReference type="Rhea" id="RHEA-COMP:9863"/>
        <dbReference type="Rhea" id="RHEA-COMP:11604"/>
        <dbReference type="ChEBI" id="CHEBI:15378"/>
        <dbReference type="ChEBI" id="CHEBI:29999"/>
        <dbReference type="ChEBI" id="CHEBI:30616"/>
        <dbReference type="ChEBI" id="CHEBI:83421"/>
        <dbReference type="ChEBI" id="CHEBI:456216"/>
        <dbReference type="EC" id="2.7.11.1"/>
    </reaction>
</comment>
<dbReference type="SMART" id="SM01343">
    <property type="entry name" value="FATC"/>
    <property type="match status" value="1"/>
</dbReference>
<dbReference type="InterPro" id="IPR057564">
    <property type="entry name" value="HEAT_ATR"/>
</dbReference>
<keyword evidence="13" id="KW-1185">Reference proteome</keyword>
<reference evidence="12" key="1">
    <citation type="submission" date="2020-04" db="EMBL/GenBank/DDBJ databases">
        <authorList>
            <person name="Alioto T."/>
            <person name="Alioto T."/>
            <person name="Gomez Garrido J."/>
        </authorList>
    </citation>
    <scope>NUCLEOTIDE SEQUENCE</scope>
    <source>
        <strain evidence="12">A484AB</strain>
    </source>
</reference>
<dbReference type="GO" id="GO:0005524">
    <property type="term" value="F:ATP binding"/>
    <property type="evidence" value="ECO:0007669"/>
    <property type="project" value="UniProtKB-KW"/>
</dbReference>
<dbReference type="GO" id="GO:0045930">
    <property type="term" value="P:negative regulation of mitotic cell cycle"/>
    <property type="evidence" value="ECO:0007669"/>
    <property type="project" value="UniProtKB-ARBA"/>
</dbReference>
<evidence type="ECO:0000256" key="3">
    <source>
        <dbReference type="ARBA" id="ARBA00022737"/>
    </source>
</evidence>
<dbReference type="GO" id="GO:2000243">
    <property type="term" value="P:positive regulation of reproductive process"/>
    <property type="evidence" value="ECO:0007669"/>
    <property type="project" value="UniProtKB-ARBA"/>
</dbReference>
<keyword evidence="2 10" id="KW-0808">Transferase</keyword>
<dbReference type="FunFam" id="1.10.1070.11:FF:000007">
    <property type="entry name" value="Serine/threonine-protein kinase TOR"/>
    <property type="match status" value="1"/>
</dbReference>
<dbReference type="InterPro" id="IPR011989">
    <property type="entry name" value="ARM-like"/>
</dbReference>
<evidence type="ECO:0000256" key="11">
    <source>
        <dbReference type="SAM" id="MobiDB-lite"/>
    </source>
</evidence>
<evidence type="ECO:0000256" key="9">
    <source>
        <dbReference type="ARBA" id="ARBA00048679"/>
    </source>
</evidence>
<dbReference type="PROSITE" id="PS00916">
    <property type="entry name" value="PI3_4_KINASE_2"/>
    <property type="match status" value="1"/>
</dbReference>
<dbReference type="GO" id="GO:0010605">
    <property type="term" value="P:negative regulation of macromolecule metabolic process"/>
    <property type="evidence" value="ECO:0007669"/>
    <property type="project" value="UniProtKB-ARBA"/>
</dbReference>
<dbReference type="Pfam" id="PF02260">
    <property type="entry name" value="FATC"/>
    <property type="match status" value="1"/>
</dbReference>
<comment type="similarity">
    <text evidence="1 10">Belongs to the PI3/PI4-kinase family.</text>
</comment>
<evidence type="ECO:0000313" key="13">
    <source>
        <dbReference type="Proteomes" id="UP001152795"/>
    </source>
</evidence>